<evidence type="ECO:0000256" key="1">
    <source>
        <dbReference type="SAM" id="MobiDB-lite"/>
    </source>
</evidence>
<gene>
    <name evidence="2" type="ORF">FMOSSE_LOCUS10854</name>
</gene>
<feature type="compositionally biased region" description="Basic and acidic residues" evidence="1">
    <location>
        <begin position="42"/>
        <end position="59"/>
    </location>
</feature>
<keyword evidence="3" id="KW-1185">Reference proteome</keyword>
<organism evidence="2 3">
    <name type="scientific">Funneliformis mosseae</name>
    <name type="common">Endomycorrhizal fungus</name>
    <name type="synonym">Glomus mosseae</name>
    <dbReference type="NCBI Taxonomy" id="27381"/>
    <lineage>
        <taxon>Eukaryota</taxon>
        <taxon>Fungi</taxon>
        <taxon>Fungi incertae sedis</taxon>
        <taxon>Mucoromycota</taxon>
        <taxon>Glomeromycotina</taxon>
        <taxon>Glomeromycetes</taxon>
        <taxon>Glomerales</taxon>
        <taxon>Glomeraceae</taxon>
        <taxon>Funneliformis</taxon>
    </lineage>
</organism>
<protein>
    <submittedName>
        <fullName evidence="2">6887_t:CDS:1</fullName>
    </submittedName>
</protein>
<dbReference type="EMBL" id="CAJVPP010003839">
    <property type="protein sequence ID" value="CAG8638368.1"/>
    <property type="molecule type" value="Genomic_DNA"/>
</dbReference>
<sequence length="101" mass="12008">RKDVNMVEVYSDFDSKDEKENYEEVYATPRVRVTLYTTNRRNAKERSKRMSESQQEMRLRNRNISKPIPLTTPMNIKEGTSTLKDKKLRRKIPCTLLLLTN</sequence>
<reference evidence="2" key="1">
    <citation type="submission" date="2021-06" db="EMBL/GenBank/DDBJ databases">
        <authorList>
            <person name="Kallberg Y."/>
            <person name="Tangrot J."/>
            <person name="Rosling A."/>
        </authorList>
    </citation>
    <scope>NUCLEOTIDE SEQUENCE</scope>
    <source>
        <strain evidence="2">87-6 pot B 2015</strain>
    </source>
</reference>
<evidence type="ECO:0000313" key="3">
    <source>
        <dbReference type="Proteomes" id="UP000789375"/>
    </source>
</evidence>
<evidence type="ECO:0000313" key="2">
    <source>
        <dbReference type="EMBL" id="CAG8638368.1"/>
    </source>
</evidence>
<proteinExistence type="predicted"/>
<dbReference type="Proteomes" id="UP000789375">
    <property type="component" value="Unassembled WGS sequence"/>
</dbReference>
<feature type="non-terminal residue" evidence="2">
    <location>
        <position position="1"/>
    </location>
</feature>
<feature type="region of interest" description="Disordered" evidence="1">
    <location>
        <begin position="40"/>
        <end position="77"/>
    </location>
</feature>
<name>A0A9N9H0H6_FUNMO</name>
<accession>A0A9N9H0H6</accession>
<dbReference type="AlphaFoldDB" id="A0A9N9H0H6"/>
<comment type="caution">
    <text evidence="2">The sequence shown here is derived from an EMBL/GenBank/DDBJ whole genome shotgun (WGS) entry which is preliminary data.</text>
</comment>